<evidence type="ECO:0000256" key="4">
    <source>
        <dbReference type="ARBA" id="ARBA00022475"/>
    </source>
</evidence>
<gene>
    <name evidence="9" type="ORF">E0F76_12795</name>
</gene>
<evidence type="ECO:0000256" key="8">
    <source>
        <dbReference type="SAM" id="Phobius"/>
    </source>
</evidence>
<organism evidence="9 10">
    <name type="scientific">Flavobacterium cellulosilyticum</name>
    <dbReference type="NCBI Taxonomy" id="2541731"/>
    <lineage>
        <taxon>Bacteria</taxon>
        <taxon>Pseudomonadati</taxon>
        <taxon>Bacteroidota</taxon>
        <taxon>Flavobacteriia</taxon>
        <taxon>Flavobacteriales</taxon>
        <taxon>Flavobacteriaceae</taxon>
        <taxon>Flavobacterium</taxon>
    </lineage>
</organism>
<dbReference type="InterPro" id="IPR002549">
    <property type="entry name" value="AI-2E-like"/>
</dbReference>
<comment type="caution">
    <text evidence="9">The sequence shown here is derived from an EMBL/GenBank/DDBJ whole genome shotgun (WGS) entry which is preliminary data.</text>
</comment>
<keyword evidence="3" id="KW-0813">Transport</keyword>
<feature type="transmembrane region" description="Helical" evidence="8">
    <location>
        <begin position="70"/>
        <end position="96"/>
    </location>
</feature>
<evidence type="ECO:0000256" key="1">
    <source>
        <dbReference type="ARBA" id="ARBA00004651"/>
    </source>
</evidence>
<dbReference type="GO" id="GO:0005886">
    <property type="term" value="C:plasma membrane"/>
    <property type="evidence" value="ECO:0007669"/>
    <property type="project" value="UniProtKB-SubCell"/>
</dbReference>
<keyword evidence="6 8" id="KW-1133">Transmembrane helix</keyword>
<comment type="subcellular location">
    <subcellularLocation>
        <location evidence="1">Cell membrane</location>
        <topology evidence="1">Multi-pass membrane protein</topology>
    </subcellularLocation>
</comment>
<proteinExistence type="inferred from homology"/>
<evidence type="ECO:0000256" key="7">
    <source>
        <dbReference type="ARBA" id="ARBA00023136"/>
    </source>
</evidence>
<comment type="similarity">
    <text evidence="2">Belongs to the autoinducer-2 exporter (AI-2E) (TC 2.A.86) family.</text>
</comment>
<dbReference type="Pfam" id="PF01594">
    <property type="entry name" value="AI-2E_transport"/>
    <property type="match status" value="1"/>
</dbReference>
<feature type="transmembrane region" description="Helical" evidence="8">
    <location>
        <begin position="40"/>
        <end position="58"/>
    </location>
</feature>
<keyword evidence="4" id="KW-1003">Cell membrane</keyword>
<evidence type="ECO:0000313" key="9">
    <source>
        <dbReference type="EMBL" id="TDD95981.1"/>
    </source>
</evidence>
<dbReference type="PANTHER" id="PTHR21716">
    <property type="entry name" value="TRANSMEMBRANE PROTEIN"/>
    <property type="match status" value="1"/>
</dbReference>
<name>A0A4R5C828_9FLAO</name>
<evidence type="ECO:0000313" key="10">
    <source>
        <dbReference type="Proteomes" id="UP000295479"/>
    </source>
</evidence>
<dbReference type="EMBL" id="SMFK01000008">
    <property type="protein sequence ID" value="TDD95981.1"/>
    <property type="molecule type" value="Genomic_DNA"/>
</dbReference>
<dbReference type="PANTHER" id="PTHR21716:SF67">
    <property type="entry name" value="TRANSPORT PROTEIN YDIK-RELATED"/>
    <property type="match status" value="1"/>
</dbReference>
<feature type="transmembrane region" description="Helical" evidence="8">
    <location>
        <begin position="158"/>
        <end position="186"/>
    </location>
</feature>
<evidence type="ECO:0000256" key="3">
    <source>
        <dbReference type="ARBA" id="ARBA00022448"/>
    </source>
</evidence>
<feature type="transmembrane region" description="Helical" evidence="8">
    <location>
        <begin position="316"/>
        <end position="340"/>
    </location>
</feature>
<accession>A0A4R5C828</accession>
<dbReference type="Proteomes" id="UP000295479">
    <property type="component" value="Unassembled WGS sequence"/>
</dbReference>
<protein>
    <submittedName>
        <fullName evidence="9">AI-2E family transporter</fullName>
    </submittedName>
</protein>
<feature type="transmembrane region" description="Helical" evidence="8">
    <location>
        <begin position="224"/>
        <end position="243"/>
    </location>
</feature>
<feature type="transmembrane region" description="Helical" evidence="8">
    <location>
        <begin position="276"/>
        <end position="296"/>
    </location>
</feature>
<dbReference type="OrthoDB" id="106838at2"/>
<feature type="transmembrane region" description="Helical" evidence="8">
    <location>
        <begin position="12"/>
        <end position="34"/>
    </location>
</feature>
<keyword evidence="7 8" id="KW-0472">Membrane</keyword>
<evidence type="ECO:0000256" key="6">
    <source>
        <dbReference type="ARBA" id="ARBA00022989"/>
    </source>
</evidence>
<reference evidence="9 10" key="1">
    <citation type="submission" date="2019-03" db="EMBL/GenBank/DDBJ databases">
        <title>Flavobacterium AR-3-4 sp. nov. isolated from arctic soil.</title>
        <authorList>
            <person name="Chaudhary D.K."/>
        </authorList>
    </citation>
    <scope>NUCLEOTIDE SEQUENCE [LARGE SCALE GENOMIC DNA]</scope>
    <source>
        <strain evidence="9 10">AR-3-4</strain>
    </source>
</reference>
<evidence type="ECO:0000256" key="2">
    <source>
        <dbReference type="ARBA" id="ARBA00009773"/>
    </source>
</evidence>
<sequence length="357" mass="38781">MESSNDNATGFNFKNIVDVVIRLGVLLLLLFWCFDILKPFILILIWAVVIAIAIFPVYETIVKIFRGRTIFAAIVLTLFLVSVIIIPSGLIVYSLYEGVNHFRELFSLGQPLIPAPGGSTANWPSIAKPIIEIWQLASENLHEAIMRYSDEIKEYGSLLLLSFAGVGKGIASFIVSIIISGFLLIYSDTSIIISKKIFQKLIGSKGDHFAETTVLTIRNVVKGVLGVAVIQASMAGIGFFVAGVPYAGLWAMACLIFAIVQVGVGPIAIPICIYMFSVSSTGTAVMLSIWIGITLITDNILKPILLGRNAPAPMMVIFLGSIGGFIYNGFIGLFLGAIVLTIGYKLFMMWLDGEIED</sequence>
<feature type="transmembrane region" description="Helical" evidence="8">
    <location>
        <begin position="249"/>
        <end position="269"/>
    </location>
</feature>
<dbReference type="AlphaFoldDB" id="A0A4R5C828"/>
<dbReference type="RefSeq" id="WP_132006623.1">
    <property type="nucleotide sequence ID" value="NZ_SMFK01000008.1"/>
</dbReference>
<keyword evidence="10" id="KW-1185">Reference proteome</keyword>
<keyword evidence="5 8" id="KW-0812">Transmembrane</keyword>
<evidence type="ECO:0000256" key="5">
    <source>
        <dbReference type="ARBA" id="ARBA00022692"/>
    </source>
</evidence>